<dbReference type="GO" id="GO:0003729">
    <property type="term" value="F:mRNA binding"/>
    <property type="evidence" value="ECO:0007669"/>
    <property type="project" value="TreeGrafter"/>
</dbReference>
<evidence type="ECO:0000256" key="3">
    <source>
        <dbReference type="PROSITE-ProRule" id="PRU00317"/>
    </source>
</evidence>
<organism evidence="5 6">
    <name type="scientific">Halteria grandinella</name>
    <dbReference type="NCBI Taxonomy" id="5974"/>
    <lineage>
        <taxon>Eukaryota</taxon>
        <taxon>Sar</taxon>
        <taxon>Alveolata</taxon>
        <taxon>Ciliophora</taxon>
        <taxon>Intramacronucleata</taxon>
        <taxon>Spirotrichea</taxon>
        <taxon>Stichotrichia</taxon>
        <taxon>Sporadotrichida</taxon>
        <taxon>Halteriidae</taxon>
        <taxon>Halteria</taxon>
    </lineage>
</organism>
<evidence type="ECO:0000256" key="2">
    <source>
        <dbReference type="ARBA" id="ARBA00022884"/>
    </source>
</evidence>
<keyword evidence="1" id="KW-0677">Repeat</keyword>
<dbReference type="GO" id="GO:0006417">
    <property type="term" value="P:regulation of translation"/>
    <property type="evidence" value="ECO:0007669"/>
    <property type="project" value="TreeGrafter"/>
</dbReference>
<gene>
    <name evidence="5" type="ORF">FGO68_gene8688</name>
</gene>
<dbReference type="OrthoDB" id="310624at2759"/>
<dbReference type="PANTHER" id="PTHR13389">
    <property type="entry name" value="PUMILIO HOMOLOG 3"/>
    <property type="match status" value="1"/>
</dbReference>
<dbReference type="InterPro" id="IPR011989">
    <property type="entry name" value="ARM-like"/>
</dbReference>
<reference evidence="5" key="1">
    <citation type="submission" date="2019-06" db="EMBL/GenBank/DDBJ databases">
        <authorList>
            <person name="Zheng W."/>
        </authorList>
    </citation>
    <scope>NUCLEOTIDE SEQUENCE</scope>
    <source>
        <strain evidence="5">QDHG01</strain>
    </source>
</reference>
<dbReference type="EMBL" id="RRYP01005877">
    <property type="protein sequence ID" value="TNV81660.1"/>
    <property type="molecule type" value="Genomic_DNA"/>
</dbReference>
<name>A0A8J8NWI2_HALGN</name>
<comment type="caution">
    <text evidence="5">The sequence shown here is derived from an EMBL/GenBank/DDBJ whole genome shotgun (WGS) entry which is preliminary data.</text>
</comment>
<keyword evidence="6" id="KW-1185">Reference proteome</keyword>
<dbReference type="SMART" id="SM00025">
    <property type="entry name" value="Pumilio"/>
    <property type="match status" value="4"/>
</dbReference>
<dbReference type="SUPFAM" id="SSF48371">
    <property type="entry name" value="ARM repeat"/>
    <property type="match status" value="1"/>
</dbReference>
<accession>A0A8J8NWI2</accession>
<evidence type="ECO:0000256" key="1">
    <source>
        <dbReference type="ARBA" id="ARBA00022737"/>
    </source>
</evidence>
<dbReference type="InterPro" id="IPR001313">
    <property type="entry name" value="Pumilio_RNA-bd_rpt"/>
</dbReference>
<protein>
    <recommendedName>
        <fullName evidence="4">PUM-HD domain-containing protein</fullName>
    </recommendedName>
</protein>
<dbReference type="Gene3D" id="1.25.10.10">
    <property type="entry name" value="Leucine-rich Repeat Variant"/>
    <property type="match status" value="1"/>
</dbReference>
<dbReference type="InterPro" id="IPR033133">
    <property type="entry name" value="PUM-HD"/>
</dbReference>
<feature type="domain" description="PUM-HD" evidence="4">
    <location>
        <begin position="19"/>
        <end position="386"/>
    </location>
</feature>
<feature type="repeat" description="Pumilio" evidence="3">
    <location>
        <begin position="46"/>
        <end position="82"/>
    </location>
</feature>
<dbReference type="GO" id="GO:0005730">
    <property type="term" value="C:nucleolus"/>
    <property type="evidence" value="ECO:0007669"/>
    <property type="project" value="TreeGrafter"/>
</dbReference>
<proteinExistence type="predicted"/>
<dbReference type="PANTHER" id="PTHR13389:SF0">
    <property type="entry name" value="PUMILIO HOMOLOG 3"/>
    <property type="match status" value="1"/>
</dbReference>
<sequence>MNRRQKQKVSDLIKKLRINYNKLLIKKRESKITNEEKHAIVTECLELIGTKYSELIYKHDGCRVLQSLLKYGNRVQRAKVVDNIKEHYLHLMTTKYSHYLASKAYYYAPEPEQKLYFRQIVTRDIHKYIIHAYASEVIEYIYNLSSDQERREMVFAFYGNYFLLLKEVEADSNATAQRHMISLKEFLTKKPNLSETILHKLEKQATKLVEKGLTRHTIVQAILYDFYQNSTDIERIKNINDLLKEKLPALLASNQGLYVACACFTMLDAKDRKAVMKTLKEDIKEMFTNRMAHLFLIHIISTLDDTTLSKKKIISELLKALDELINDKCFQNIFMGIFTPKSKTIFLPEEIEAFEAFKDKTSSKKPDQVRRLELLKMILKPMETFFEEHLTFYMQDINKNPLLKGVVKGIIEVGFTDEHHDLVDEFLRQLQKKGQYEKDSEEKGILLGHPDLHRLLKDLVKQEREQEATVEELPFSKVLASVIQKNLDDVLKTRAVFIILEFIEHQETAKLLLPLIQAKKKEIAAVAKSLPQAKGLQILLSKVK</sequence>
<dbReference type="PROSITE" id="PS50303">
    <property type="entry name" value="PUM_HD"/>
    <property type="match status" value="1"/>
</dbReference>
<dbReference type="InterPro" id="IPR040059">
    <property type="entry name" value="PUM3"/>
</dbReference>
<evidence type="ECO:0000259" key="4">
    <source>
        <dbReference type="PROSITE" id="PS50303"/>
    </source>
</evidence>
<keyword evidence="2" id="KW-0694">RNA-binding</keyword>
<evidence type="ECO:0000313" key="5">
    <source>
        <dbReference type="EMBL" id="TNV81660.1"/>
    </source>
</evidence>
<evidence type="ECO:0000313" key="6">
    <source>
        <dbReference type="Proteomes" id="UP000785679"/>
    </source>
</evidence>
<dbReference type="PROSITE" id="PS50302">
    <property type="entry name" value="PUM"/>
    <property type="match status" value="1"/>
</dbReference>
<dbReference type="AlphaFoldDB" id="A0A8J8NWI2"/>
<dbReference type="InterPro" id="IPR016024">
    <property type="entry name" value="ARM-type_fold"/>
</dbReference>
<dbReference type="InterPro" id="IPR012959">
    <property type="entry name" value="CPL_dom"/>
</dbReference>
<dbReference type="Proteomes" id="UP000785679">
    <property type="component" value="Unassembled WGS sequence"/>
</dbReference>
<dbReference type="Pfam" id="PF08144">
    <property type="entry name" value="CPL"/>
    <property type="match status" value="1"/>
</dbReference>